<organism evidence="1 2">
    <name type="scientific">Paenibacillus chitinolyticus</name>
    <dbReference type="NCBI Taxonomy" id="79263"/>
    <lineage>
        <taxon>Bacteria</taxon>
        <taxon>Bacillati</taxon>
        <taxon>Bacillota</taxon>
        <taxon>Bacilli</taxon>
        <taxon>Bacillales</taxon>
        <taxon>Paenibacillaceae</taxon>
        <taxon>Paenibacillus</taxon>
    </lineage>
</organism>
<evidence type="ECO:0000313" key="2">
    <source>
        <dbReference type="Proteomes" id="UP000288943"/>
    </source>
</evidence>
<dbReference type="AlphaFoldDB" id="A0A410WWZ0"/>
<name>A0A410WWZ0_9BACL</name>
<gene>
    <name evidence="1" type="ORF">PC41400_15115</name>
</gene>
<protein>
    <submittedName>
        <fullName evidence="1">Uncharacterized protein</fullName>
    </submittedName>
</protein>
<dbReference type="EMBL" id="CP026520">
    <property type="protein sequence ID" value="QAV18935.1"/>
    <property type="molecule type" value="Genomic_DNA"/>
</dbReference>
<reference evidence="1 2" key="1">
    <citation type="submission" date="2018-01" db="EMBL/GenBank/DDBJ databases">
        <title>The whole genome sequencing and assembly of Paenibacillus chitinolyticus KCCM 41400 strain.</title>
        <authorList>
            <person name="Kim J.-Y."/>
            <person name="Park M.-K."/>
            <person name="Lee Y.-J."/>
            <person name="Yi H."/>
            <person name="Bahn Y.-S."/>
            <person name="Kim J.F."/>
            <person name="Lee D.-W."/>
        </authorList>
    </citation>
    <scope>NUCLEOTIDE SEQUENCE [LARGE SCALE GENOMIC DNA]</scope>
    <source>
        <strain evidence="1 2">KCCM 41400</strain>
    </source>
</reference>
<dbReference type="OrthoDB" id="9882621at2"/>
<sequence length="72" mass="8232">MSEYKISPASAAFISRCYCGREPRVIKPLFNQIYLINEMKYKFTETVLDEMRDSGLVKVLSTDKHSANIIGL</sequence>
<dbReference type="Proteomes" id="UP000288943">
    <property type="component" value="Chromosome"/>
</dbReference>
<evidence type="ECO:0000313" key="1">
    <source>
        <dbReference type="EMBL" id="QAV18935.1"/>
    </source>
</evidence>
<accession>A0A410WWZ0</accession>
<proteinExistence type="predicted"/>
<dbReference type="KEGG" id="pchi:PC41400_15115"/>